<dbReference type="InterPro" id="IPR036412">
    <property type="entry name" value="HAD-like_sf"/>
</dbReference>
<dbReference type="PANTHER" id="PTHR10000">
    <property type="entry name" value="PHOSPHOSERINE PHOSPHATASE"/>
    <property type="match status" value="1"/>
</dbReference>
<evidence type="ECO:0008006" key="3">
    <source>
        <dbReference type="Google" id="ProtNLM"/>
    </source>
</evidence>
<dbReference type="AlphaFoldDB" id="A0A2M6YD44"/>
<reference evidence="2" key="1">
    <citation type="submission" date="2017-09" db="EMBL/GenBank/DDBJ databases">
        <title>Depth-based differentiation of microbial function through sediment-hosted aquifers and enrichment of novel symbionts in the deep terrestrial subsurface.</title>
        <authorList>
            <person name="Probst A.J."/>
            <person name="Ladd B."/>
            <person name="Jarett J.K."/>
            <person name="Geller-Mcgrath D.E."/>
            <person name="Sieber C.M.K."/>
            <person name="Emerson J.B."/>
            <person name="Anantharaman K."/>
            <person name="Thomas B.C."/>
            <person name="Malmstrom R."/>
            <person name="Stieglmeier M."/>
            <person name="Klingl A."/>
            <person name="Woyke T."/>
            <person name="Ryan C.M."/>
            <person name="Banfield J.F."/>
        </authorList>
    </citation>
    <scope>NUCLEOTIDE SEQUENCE [LARGE SCALE GENOMIC DNA]</scope>
</reference>
<gene>
    <name evidence="1" type="ORF">COT12_00080</name>
</gene>
<dbReference type="CDD" id="cd01427">
    <property type="entry name" value="HAD_like"/>
    <property type="match status" value="1"/>
</dbReference>
<name>A0A2M6YD44_9BACT</name>
<dbReference type="SUPFAM" id="SSF56784">
    <property type="entry name" value="HAD-like"/>
    <property type="match status" value="1"/>
</dbReference>
<dbReference type="Gene3D" id="3.40.50.1000">
    <property type="entry name" value="HAD superfamily/HAD-like"/>
    <property type="match status" value="1"/>
</dbReference>
<dbReference type="PANTHER" id="PTHR10000:SF8">
    <property type="entry name" value="HAD SUPERFAMILY HYDROLASE-LIKE, TYPE 3"/>
    <property type="match status" value="1"/>
</dbReference>
<dbReference type="EMBL" id="PEXI01000004">
    <property type="protein sequence ID" value="PIU24620.1"/>
    <property type="molecule type" value="Genomic_DNA"/>
</dbReference>
<evidence type="ECO:0000313" key="2">
    <source>
        <dbReference type="Proteomes" id="UP000229896"/>
    </source>
</evidence>
<comment type="caution">
    <text evidence="1">The sequence shown here is derived from an EMBL/GenBank/DDBJ whole genome shotgun (WGS) entry which is preliminary data.</text>
</comment>
<dbReference type="Proteomes" id="UP000229896">
    <property type="component" value="Unassembled WGS sequence"/>
</dbReference>
<evidence type="ECO:0000313" key="1">
    <source>
        <dbReference type="EMBL" id="PIU24620.1"/>
    </source>
</evidence>
<organism evidence="1 2">
    <name type="scientific">Candidatus Berkelbacteria bacterium CG08_land_8_20_14_0_20_39_8</name>
    <dbReference type="NCBI Taxonomy" id="1974511"/>
    <lineage>
        <taxon>Bacteria</taxon>
        <taxon>Candidatus Berkelbacteria</taxon>
    </lineage>
</organism>
<dbReference type="GO" id="GO:0016791">
    <property type="term" value="F:phosphatase activity"/>
    <property type="evidence" value="ECO:0007669"/>
    <property type="project" value="TreeGrafter"/>
</dbReference>
<proteinExistence type="predicted"/>
<dbReference type="Gene3D" id="3.90.1070.10">
    <property type="match status" value="1"/>
</dbReference>
<sequence length="286" mass="31628">MKNRSKNWVVFSNQNLTEKCRILYDRYMNNQRSAAFLDIDGCLTPGKNRMVHRHNLWMIQETLESLSPNFEYIIVTARPAPYAEAVMQFLGLFSEDSFRHAICESGGVTHLFGSNDYSNASEVNPVGLIELEGNLRAVETKFNFKLEDGRKRTICLIPTEGTSSDLASAVCQIIPQTFDLHLSVGGVDIVPAGMDKSKAILELARRHNINLQSAIAIGDSSSDLKMLALVGSPACPINANSQVKKMVSSRCGYISNFESVNGVADILRHFAFCRQANDPMLAVDCC</sequence>
<dbReference type="Pfam" id="PF08282">
    <property type="entry name" value="Hydrolase_3"/>
    <property type="match status" value="1"/>
</dbReference>
<dbReference type="InterPro" id="IPR023214">
    <property type="entry name" value="HAD_sf"/>
</dbReference>
<dbReference type="GO" id="GO:0000287">
    <property type="term" value="F:magnesium ion binding"/>
    <property type="evidence" value="ECO:0007669"/>
    <property type="project" value="TreeGrafter"/>
</dbReference>
<protein>
    <recommendedName>
        <fullName evidence="3">Sucrose phosphatase-like domain-containing protein</fullName>
    </recommendedName>
</protein>
<accession>A0A2M6YD44</accession>
<dbReference type="GO" id="GO:0005829">
    <property type="term" value="C:cytosol"/>
    <property type="evidence" value="ECO:0007669"/>
    <property type="project" value="TreeGrafter"/>
</dbReference>